<organism evidence="3 4">
    <name type="scientific">Triparma strigata</name>
    <dbReference type="NCBI Taxonomy" id="1606541"/>
    <lineage>
        <taxon>Eukaryota</taxon>
        <taxon>Sar</taxon>
        <taxon>Stramenopiles</taxon>
        <taxon>Ochrophyta</taxon>
        <taxon>Bolidophyceae</taxon>
        <taxon>Parmales</taxon>
        <taxon>Triparmaceae</taxon>
        <taxon>Triparma</taxon>
    </lineage>
</organism>
<evidence type="ECO:0000259" key="2">
    <source>
        <dbReference type="Pfam" id="PF09192"/>
    </source>
</evidence>
<sequence length="834" mass="89586">MQRISGAMGLSNAINAALARDGDRSLPPPLFVFDFDRTLTNGMSKPGEEVELSKVVRGGEDTVRALQRAKDAGAGLYIITARAPRALTVEQLYASLDNAQSALSPFFRRGTEAPEEFTVKDADGNDIPLARGGNIFAADYQKAAALAQIIREQGQDSLRAFFFDDAIVNAHVVATATKLHLSSSSEIPDVALTSYWWDTYEEETGPNRSMTPSHTATTDSNYADFARHMLSDFGVTKEEADLRIEAYRTISTGTRNRRKAGDPVGGEELSKVQAACKEMRAKMAPLAATLGARFARGPRPPPVPVPVRPNSSYNAFEAGKILHEAELNDIRTAKKISGGVKSIGGGLGGLFGRPRGPRGPAPPKSDWRTKAANEKARAEAAKKLFENRKVASLPPGPLDAPRWETAFQVESPDEGTTGGLTFVATLAGAFAIKSANDLAEEYVGTKFLQAGGVPVPNMRVVFPGGEEHGLILKSVEEVAKQYSRRGDAEGAGKIMLHELTSMRKFDGPLLLMELVEGAFTLNELTDADQAVDILEVGGGRGGGGGGGNGGGAMDKRARSRLDAIGRTWVLDAVLGFRDRFTSRLNYAQYDEAVVTAEGDGEGEKLFLTGNCDNVLFTPFKLGFAAIDSHCKLIRGDGDSAAKKVADEQFSTSAERLQGELGGLLGEDGIRSLDWLRFTVKVVSGHLLSNEALECAQQGAIRGIMAVDRAIEWAKSALEFARDGSSDGGERWAKSMSRINLDALITTGLIVRSIMGDHNLDVGVSEEEATEDIEEGNEREGRVVLNNEILQTAREIGADVRVWAALSSKLRKVLSDERVLGISSGEHSNGDFWQS</sequence>
<gene>
    <name evidence="3" type="ORF">TrST_g5301</name>
</gene>
<proteinExistence type="predicted"/>
<dbReference type="SUPFAM" id="SSF56784">
    <property type="entry name" value="HAD-like"/>
    <property type="match status" value="1"/>
</dbReference>
<dbReference type="Gene3D" id="3.30.1010.10">
    <property type="entry name" value="Phosphatidylinositol 3-kinase Catalytic Subunit, Chain A, domain 4"/>
    <property type="match status" value="1"/>
</dbReference>
<evidence type="ECO:0000256" key="1">
    <source>
        <dbReference type="SAM" id="MobiDB-lite"/>
    </source>
</evidence>
<feature type="region of interest" description="Disordered" evidence="1">
    <location>
        <begin position="347"/>
        <end position="369"/>
    </location>
</feature>
<dbReference type="InterPro" id="IPR011009">
    <property type="entry name" value="Kinase-like_dom_sf"/>
</dbReference>
<dbReference type="InterPro" id="IPR015275">
    <property type="entry name" value="Actin-fragmin_kin_cat_dom"/>
</dbReference>
<dbReference type="OrthoDB" id="196613at2759"/>
<dbReference type="InterPro" id="IPR023214">
    <property type="entry name" value="HAD_sf"/>
</dbReference>
<dbReference type="EMBL" id="BRXY01000471">
    <property type="protein sequence ID" value="GMH96711.1"/>
    <property type="molecule type" value="Genomic_DNA"/>
</dbReference>
<keyword evidence="4" id="KW-1185">Reference proteome</keyword>
<dbReference type="AlphaFoldDB" id="A0A9W7BUL1"/>
<evidence type="ECO:0000313" key="4">
    <source>
        <dbReference type="Proteomes" id="UP001165085"/>
    </source>
</evidence>
<dbReference type="Pfam" id="PF09192">
    <property type="entry name" value="Act-Frag_cataly"/>
    <property type="match status" value="1"/>
</dbReference>
<name>A0A9W7BUL1_9STRA</name>
<evidence type="ECO:0000313" key="3">
    <source>
        <dbReference type="EMBL" id="GMH96711.1"/>
    </source>
</evidence>
<dbReference type="InterPro" id="IPR036412">
    <property type="entry name" value="HAD-like_sf"/>
</dbReference>
<dbReference type="Proteomes" id="UP001165085">
    <property type="component" value="Unassembled WGS sequence"/>
</dbReference>
<dbReference type="SUPFAM" id="SSF56112">
    <property type="entry name" value="Protein kinase-like (PK-like)"/>
    <property type="match status" value="1"/>
</dbReference>
<accession>A0A9W7BUL1</accession>
<protein>
    <recommendedName>
        <fullName evidence="2">Actin-fragmin kinase catalytic domain-containing protein</fullName>
    </recommendedName>
</protein>
<reference evidence="4" key="1">
    <citation type="journal article" date="2023" name="Commun. Biol.">
        <title>Genome analysis of Parmales, the sister group of diatoms, reveals the evolutionary specialization of diatoms from phago-mixotrophs to photoautotrophs.</title>
        <authorList>
            <person name="Ban H."/>
            <person name="Sato S."/>
            <person name="Yoshikawa S."/>
            <person name="Yamada K."/>
            <person name="Nakamura Y."/>
            <person name="Ichinomiya M."/>
            <person name="Sato N."/>
            <person name="Blanc-Mathieu R."/>
            <person name="Endo H."/>
            <person name="Kuwata A."/>
            <person name="Ogata H."/>
        </authorList>
    </citation>
    <scope>NUCLEOTIDE SEQUENCE [LARGE SCALE GENOMIC DNA]</scope>
    <source>
        <strain evidence="4">NIES 3701</strain>
    </source>
</reference>
<dbReference type="Gene3D" id="3.40.50.1000">
    <property type="entry name" value="HAD superfamily/HAD-like"/>
    <property type="match status" value="1"/>
</dbReference>
<comment type="caution">
    <text evidence="3">The sequence shown here is derived from an EMBL/GenBank/DDBJ whole genome shotgun (WGS) entry which is preliminary data.</text>
</comment>
<feature type="domain" description="Actin-fragmin kinase catalytic" evidence="2">
    <location>
        <begin position="403"/>
        <end position="608"/>
    </location>
</feature>